<reference evidence="7 8" key="1">
    <citation type="submission" date="2012-08" db="EMBL/GenBank/DDBJ databases">
        <title>Whole genome shotgun sequence of Gordonia rhizosphera NBRC 16068.</title>
        <authorList>
            <person name="Takarada H."/>
            <person name="Isaki S."/>
            <person name="Hosoyama A."/>
            <person name="Tsuchikane K."/>
            <person name="Katsumata H."/>
            <person name="Baba S."/>
            <person name="Ohji S."/>
            <person name="Yamazaki S."/>
            <person name="Fujita N."/>
        </authorList>
    </citation>
    <scope>NUCLEOTIDE SEQUENCE [LARGE SCALE GENOMIC DNA]</scope>
    <source>
        <strain evidence="7 8">NBRC 16068</strain>
    </source>
</reference>
<comment type="subcellular location">
    <subcellularLocation>
        <location evidence="1">Cell membrane</location>
        <topology evidence="1">Multi-pass membrane protein</topology>
    </subcellularLocation>
</comment>
<evidence type="ECO:0000256" key="3">
    <source>
        <dbReference type="ARBA" id="ARBA00022989"/>
    </source>
</evidence>
<evidence type="ECO:0000256" key="1">
    <source>
        <dbReference type="ARBA" id="ARBA00004651"/>
    </source>
</evidence>
<feature type="transmembrane region" description="Helical" evidence="5">
    <location>
        <begin position="138"/>
        <end position="159"/>
    </location>
</feature>
<dbReference type="STRING" id="1108045.GORHZ_129_00030"/>
<dbReference type="InterPro" id="IPR036259">
    <property type="entry name" value="MFS_trans_sf"/>
</dbReference>
<protein>
    <submittedName>
        <fullName evidence="7">Putative major facilitator superfamily transporter</fullName>
    </submittedName>
</protein>
<evidence type="ECO:0000313" key="8">
    <source>
        <dbReference type="Proteomes" id="UP000008363"/>
    </source>
</evidence>
<dbReference type="InterPro" id="IPR050382">
    <property type="entry name" value="MFS_Na/Anion_cotransporter"/>
</dbReference>
<dbReference type="Gene3D" id="1.20.1250.20">
    <property type="entry name" value="MFS general substrate transporter like domains"/>
    <property type="match status" value="2"/>
</dbReference>
<feature type="transmembrane region" description="Helical" evidence="5">
    <location>
        <begin position="299"/>
        <end position="318"/>
    </location>
</feature>
<feature type="transmembrane region" description="Helical" evidence="5">
    <location>
        <begin position="357"/>
        <end position="380"/>
    </location>
</feature>
<dbReference type="AlphaFoldDB" id="K6VWU3"/>
<dbReference type="PANTHER" id="PTHR11662">
    <property type="entry name" value="SOLUTE CARRIER FAMILY 17"/>
    <property type="match status" value="1"/>
</dbReference>
<evidence type="ECO:0000313" key="7">
    <source>
        <dbReference type="EMBL" id="GAB91360.1"/>
    </source>
</evidence>
<dbReference type="PROSITE" id="PS50850">
    <property type="entry name" value="MFS"/>
    <property type="match status" value="1"/>
</dbReference>
<comment type="caution">
    <text evidence="7">The sequence shown here is derived from an EMBL/GenBank/DDBJ whole genome shotgun (WGS) entry which is preliminary data.</text>
</comment>
<dbReference type="SUPFAM" id="SSF103473">
    <property type="entry name" value="MFS general substrate transporter"/>
    <property type="match status" value="1"/>
</dbReference>
<proteinExistence type="predicted"/>
<evidence type="ECO:0000256" key="5">
    <source>
        <dbReference type="SAM" id="Phobius"/>
    </source>
</evidence>
<accession>K6VWU3</accession>
<feature type="transmembrane region" description="Helical" evidence="5">
    <location>
        <begin position="7"/>
        <end position="24"/>
    </location>
</feature>
<feature type="transmembrane region" description="Helical" evidence="5">
    <location>
        <begin position="77"/>
        <end position="94"/>
    </location>
</feature>
<feature type="transmembrane region" description="Helical" evidence="5">
    <location>
        <begin position="165"/>
        <end position="184"/>
    </location>
</feature>
<feature type="transmembrane region" description="Helical" evidence="5">
    <location>
        <begin position="324"/>
        <end position="345"/>
    </location>
</feature>
<keyword evidence="4 5" id="KW-0472">Membrane</keyword>
<keyword evidence="8" id="KW-1185">Reference proteome</keyword>
<gene>
    <name evidence="7" type="ORF">GORHZ_129_00030</name>
</gene>
<feature type="transmembrane region" description="Helical" evidence="5">
    <location>
        <begin position="259"/>
        <end position="278"/>
    </location>
</feature>
<sequence length="431" mass="44475">MTIGGIRAWVITVMLMVLMMINFADKAVLGLAATSIRAEFGLTAQQYGTISSAFFLLFSISALVVGHLADRFSTRKVLIVLALIWSAAMLPVIGPAGFTVILLSRVVLGAAEGPAFGVAQHAVQKWFKDADRSMPTAWLTLASPLGVIVGAPVLAWLIATHGWRSAFVAVAVVGVVWSALWLVIGRDGPIDAPATADATSAATESVRPLDRVHVPLRKILGSRTWIGCALSAFAGYWAIALLIAWVPAFLTDDLGYSKATAGTLTALPWIVGVIALLAQGFGSQRLMKGGVSSRWARGVLPGSIAVVAGVCILLSAVVHGHAMILGLLALGLGMCGVAFAAGAVACGEIAPVRQRGVVLGAFVGFYSLAGVIAPFVAGVLVDRAGSDPSSGYTVVFALTGVFVIVGGLLAVTLISPERDTARLTATGRPAA</sequence>
<organism evidence="7 8">
    <name type="scientific">Gordonia rhizosphera NBRC 16068</name>
    <dbReference type="NCBI Taxonomy" id="1108045"/>
    <lineage>
        <taxon>Bacteria</taxon>
        <taxon>Bacillati</taxon>
        <taxon>Actinomycetota</taxon>
        <taxon>Actinomycetes</taxon>
        <taxon>Mycobacteriales</taxon>
        <taxon>Gordoniaceae</taxon>
        <taxon>Gordonia</taxon>
    </lineage>
</organism>
<dbReference type="EMBL" id="BAHC01000129">
    <property type="protein sequence ID" value="GAB91360.1"/>
    <property type="molecule type" value="Genomic_DNA"/>
</dbReference>
<dbReference type="Proteomes" id="UP000008363">
    <property type="component" value="Unassembled WGS sequence"/>
</dbReference>
<dbReference type="InterPro" id="IPR011701">
    <property type="entry name" value="MFS"/>
</dbReference>
<keyword evidence="2 5" id="KW-0812">Transmembrane</keyword>
<evidence type="ECO:0000256" key="2">
    <source>
        <dbReference type="ARBA" id="ARBA00022692"/>
    </source>
</evidence>
<feature type="transmembrane region" description="Helical" evidence="5">
    <location>
        <begin position="44"/>
        <end position="65"/>
    </location>
</feature>
<dbReference type="InterPro" id="IPR020846">
    <property type="entry name" value="MFS_dom"/>
</dbReference>
<dbReference type="Pfam" id="PF07690">
    <property type="entry name" value="MFS_1"/>
    <property type="match status" value="1"/>
</dbReference>
<dbReference type="eggNOG" id="COG2271">
    <property type="taxonomic scope" value="Bacteria"/>
</dbReference>
<name>K6VWU3_9ACTN</name>
<dbReference type="GO" id="GO:0005886">
    <property type="term" value="C:plasma membrane"/>
    <property type="evidence" value="ECO:0007669"/>
    <property type="project" value="UniProtKB-SubCell"/>
</dbReference>
<dbReference type="GO" id="GO:0022857">
    <property type="term" value="F:transmembrane transporter activity"/>
    <property type="evidence" value="ECO:0007669"/>
    <property type="project" value="InterPro"/>
</dbReference>
<keyword evidence="3 5" id="KW-1133">Transmembrane helix</keyword>
<evidence type="ECO:0000256" key="4">
    <source>
        <dbReference type="ARBA" id="ARBA00023136"/>
    </source>
</evidence>
<feature type="domain" description="Major facilitator superfamily (MFS) profile" evidence="6">
    <location>
        <begin position="11"/>
        <end position="418"/>
    </location>
</feature>
<dbReference type="PANTHER" id="PTHR11662:SF450">
    <property type="entry name" value="BLR1003 PROTEIN"/>
    <property type="match status" value="1"/>
</dbReference>
<evidence type="ECO:0000259" key="6">
    <source>
        <dbReference type="PROSITE" id="PS50850"/>
    </source>
</evidence>
<feature type="transmembrane region" description="Helical" evidence="5">
    <location>
        <begin position="392"/>
        <end position="414"/>
    </location>
</feature>
<feature type="transmembrane region" description="Helical" evidence="5">
    <location>
        <begin position="225"/>
        <end position="247"/>
    </location>
</feature>